<gene>
    <name evidence="2" type="ORF">DCAF_LOCUS17402</name>
</gene>
<sequence>MIVRNDDDDDDDDDEGDNVSRSLAPNRTYSRTPRRKQYAVDEYVVSSHPEFPIPTDLRELLHNKRVPDVIMEDLNMESYAAHESMQPTTPRRDTCKGHLVLDLGMDISPLIYLKLDSQLSGNVANAETIIETLQLKFLDLMSILFPYPEDIPIPKLNTSNDSPAVGNSDMWYQSAQEQMILVCHVHSRSTYGVVIYPEE</sequence>
<evidence type="ECO:0000313" key="3">
    <source>
        <dbReference type="Proteomes" id="UP001314170"/>
    </source>
</evidence>
<dbReference type="AlphaFoldDB" id="A0AAV1S120"/>
<protein>
    <submittedName>
        <fullName evidence="2">Uncharacterized protein</fullName>
    </submittedName>
</protein>
<name>A0AAV1S120_9ROSI</name>
<reference evidence="2 3" key="1">
    <citation type="submission" date="2024-01" db="EMBL/GenBank/DDBJ databases">
        <authorList>
            <person name="Waweru B."/>
        </authorList>
    </citation>
    <scope>NUCLEOTIDE SEQUENCE [LARGE SCALE GENOMIC DNA]</scope>
</reference>
<keyword evidence="3" id="KW-1185">Reference proteome</keyword>
<feature type="compositionally biased region" description="Polar residues" evidence="1">
    <location>
        <begin position="19"/>
        <end position="31"/>
    </location>
</feature>
<evidence type="ECO:0000313" key="2">
    <source>
        <dbReference type="EMBL" id="CAK7343616.1"/>
    </source>
</evidence>
<accession>A0AAV1S120</accession>
<comment type="caution">
    <text evidence="2">The sequence shown here is derived from an EMBL/GenBank/DDBJ whole genome shotgun (WGS) entry which is preliminary data.</text>
</comment>
<dbReference type="EMBL" id="CAWUPB010001160">
    <property type="protein sequence ID" value="CAK7343616.1"/>
    <property type="molecule type" value="Genomic_DNA"/>
</dbReference>
<proteinExistence type="predicted"/>
<dbReference type="Proteomes" id="UP001314170">
    <property type="component" value="Unassembled WGS sequence"/>
</dbReference>
<feature type="compositionally biased region" description="Acidic residues" evidence="1">
    <location>
        <begin position="1"/>
        <end position="17"/>
    </location>
</feature>
<evidence type="ECO:0000256" key="1">
    <source>
        <dbReference type="SAM" id="MobiDB-lite"/>
    </source>
</evidence>
<organism evidence="2 3">
    <name type="scientific">Dovyalis caffra</name>
    <dbReference type="NCBI Taxonomy" id="77055"/>
    <lineage>
        <taxon>Eukaryota</taxon>
        <taxon>Viridiplantae</taxon>
        <taxon>Streptophyta</taxon>
        <taxon>Embryophyta</taxon>
        <taxon>Tracheophyta</taxon>
        <taxon>Spermatophyta</taxon>
        <taxon>Magnoliopsida</taxon>
        <taxon>eudicotyledons</taxon>
        <taxon>Gunneridae</taxon>
        <taxon>Pentapetalae</taxon>
        <taxon>rosids</taxon>
        <taxon>fabids</taxon>
        <taxon>Malpighiales</taxon>
        <taxon>Salicaceae</taxon>
        <taxon>Flacourtieae</taxon>
        <taxon>Dovyalis</taxon>
    </lineage>
</organism>
<feature type="region of interest" description="Disordered" evidence="1">
    <location>
        <begin position="1"/>
        <end position="35"/>
    </location>
</feature>